<dbReference type="GO" id="GO:0043138">
    <property type="term" value="F:3'-5' DNA helicase activity"/>
    <property type="evidence" value="ECO:0007669"/>
    <property type="project" value="UniProtKB-EC"/>
</dbReference>
<dbReference type="GO" id="GO:0005737">
    <property type="term" value="C:cytoplasm"/>
    <property type="evidence" value="ECO:0007669"/>
    <property type="project" value="TreeGrafter"/>
</dbReference>
<protein>
    <recommendedName>
        <fullName evidence="7">DNA 3'-5' helicase</fullName>
        <ecNumber evidence="7">5.6.2.4</ecNumber>
    </recommendedName>
</protein>
<dbReference type="InterPro" id="IPR000836">
    <property type="entry name" value="PRTase_dom"/>
</dbReference>
<evidence type="ECO:0000256" key="3">
    <source>
        <dbReference type="ARBA" id="ARBA00022840"/>
    </source>
</evidence>
<dbReference type="PANTHER" id="PTHR13710">
    <property type="entry name" value="DNA HELICASE RECQ FAMILY MEMBER"/>
    <property type="match status" value="1"/>
</dbReference>
<dbReference type="GO" id="GO:0006310">
    <property type="term" value="P:DNA recombination"/>
    <property type="evidence" value="ECO:0007669"/>
    <property type="project" value="TreeGrafter"/>
</dbReference>
<organism evidence="11 12">
    <name type="scientific">Nocardioides luti</name>
    <dbReference type="NCBI Taxonomy" id="2761101"/>
    <lineage>
        <taxon>Bacteria</taxon>
        <taxon>Bacillati</taxon>
        <taxon>Actinomycetota</taxon>
        <taxon>Actinomycetes</taxon>
        <taxon>Propionibacteriales</taxon>
        <taxon>Nocardioidaceae</taxon>
        <taxon>Nocardioides</taxon>
    </lineage>
</organism>
<comment type="similarity">
    <text evidence="1">Belongs to the helicase family. RecQ subfamily.</text>
</comment>
<feature type="domain" description="Helicase C-terminal" evidence="10">
    <location>
        <begin position="273"/>
        <end position="430"/>
    </location>
</feature>
<dbReference type="CDD" id="cd06223">
    <property type="entry name" value="PRTases_typeI"/>
    <property type="match status" value="1"/>
</dbReference>
<comment type="catalytic activity">
    <reaction evidence="6">
        <text>Couples ATP hydrolysis with the unwinding of duplex DNA by translocating in the 3'-5' direction.</text>
        <dbReference type="EC" id="5.6.2.4"/>
    </reaction>
</comment>
<dbReference type="Proteomes" id="UP000523955">
    <property type="component" value="Unassembled WGS sequence"/>
</dbReference>
<dbReference type="InterPro" id="IPR001650">
    <property type="entry name" value="Helicase_C-like"/>
</dbReference>
<keyword evidence="5" id="KW-0413">Isomerase</keyword>
<evidence type="ECO:0000313" key="12">
    <source>
        <dbReference type="Proteomes" id="UP000523955"/>
    </source>
</evidence>
<dbReference type="Pfam" id="PF00271">
    <property type="entry name" value="Helicase_C"/>
    <property type="match status" value="1"/>
</dbReference>
<dbReference type="InterPro" id="IPR029057">
    <property type="entry name" value="PRTase-like"/>
</dbReference>
<feature type="region of interest" description="Disordered" evidence="8">
    <location>
        <begin position="1"/>
        <end position="37"/>
    </location>
</feature>
<evidence type="ECO:0000256" key="8">
    <source>
        <dbReference type="SAM" id="MobiDB-lite"/>
    </source>
</evidence>
<dbReference type="AlphaFoldDB" id="A0A7X0RIV2"/>
<dbReference type="Gene3D" id="3.40.50.2020">
    <property type="match status" value="1"/>
</dbReference>
<dbReference type="GO" id="GO:0009378">
    <property type="term" value="F:four-way junction helicase activity"/>
    <property type="evidence" value="ECO:0007669"/>
    <property type="project" value="TreeGrafter"/>
</dbReference>
<dbReference type="SUPFAM" id="SSF53271">
    <property type="entry name" value="PRTase-like"/>
    <property type="match status" value="1"/>
</dbReference>
<dbReference type="EC" id="5.6.2.4" evidence="7"/>
<dbReference type="EMBL" id="JACKXE010000001">
    <property type="protein sequence ID" value="MBB6627878.1"/>
    <property type="molecule type" value="Genomic_DNA"/>
</dbReference>
<evidence type="ECO:0000259" key="9">
    <source>
        <dbReference type="PROSITE" id="PS51192"/>
    </source>
</evidence>
<dbReference type="GO" id="GO:0043590">
    <property type="term" value="C:bacterial nucleoid"/>
    <property type="evidence" value="ECO:0007669"/>
    <property type="project" value="TreeGrafter"/>
</dbReference>
<dbReference type="GO" id="GO:0006281">
    <property type="term" value="P:DNA repair"/>
    <property type="evidence" value="ECO:0007669"/>
    <property type="project" value="TreeGrafter"/>
</dbReference>
<evidence type="ECO:0000256" key="1">
    <source>
        <dbReference type="ARBA" id="ARBA00005446"/>
    </source>
</evidence>
<dbReference type="SMART" id="SM00487">
    <property type="entry name" value="DEXDc"/>
    <property type="match status" value="1"/>
</dbReference>
<sequence length="735" mass="79633">MTSRGPVEAVRRVSGRAGRQAGVSTPGTAPSAPTGTDVRERAEAHLRALVGPRGGQGEVSLREDQWTAIEALAVDRRRALVVQRTGWGKSAVYFVATLLLREAGAGPTVIVSPLLALMRNQIEAAERAGIRAVTINSTNIESWEPIQDAIRAGEVDVLLVSPERLNNPGFRDEVLPRLAATCGLLVVDEAHCISDWGHDFRPDYRRIRTLLEDLPEGIPVLATTATANARVTSDVAEQLGPPESRQSVLVLRGSLDRESLRLGVVRLKTAEQRLAWLADHLAEQPGSGIIYCLTVAATQEIADYLRTRGHDVAAYSGQTDTTERQALEQDLIAGRVKALVATSALGMGFDATLGFVVNMGAPASPVAYYQQVGRAGRGTDEATVVLLPAIEDRDIWAYFASLAFPREELVRQTLAVLADSPSPMSTAALETYVELNRNRLETMLKVLDVDGAARRVRGGWESTGQPWSYDEERYRRVSEAREREQQAMLDYLRTDRCRMWFLRDQLDDPDATECGRCDNCGGLELSATVSEASVEEAGARLSRPGVVVEPRKMWPSALANLGIELKGKIADGAAEGRVVARLTDLGYGQALRELFRPGTPDGPVPVPLVRAVVEVLGDWRPAVDAIVVVESATRPTLTADLADGLSRYLKIPVVGRWAIVDESVVPGQGAMNSAQRVAAVGRRFRLEAEPGALEGRSVLLVDDRVVTGWTLTLAARALRREGATEVRPLALATES</sequence>
<dbReference type="GO" id="GO:0030894">
    <property type="term" value="C:replisome"/>
    <property type="evidence" value="ECO:0007669"/>
    <property type="project" value="TreeGrafter"/>
</dbReference>
<proteinExistence type="inferred from homology"/>
<dbReference type="SUPFAM" id="SSF52540">
    <property type="entry name" value="P-loop containing nucleoside triphosphate hydrolases"/>
    <property type="match status" value="1"/>
</dbReference>
<dbReference type="PROSITE" id="PS51192">
    <property type="entry name" value="HELICASE_ATP_BIND_1"/>
    <property type="match status" value="1"/>
</dbReference>
<gene>
    <name evidence="11" type="ORF">H5V45_11170</name>
</gene>
<dbReference type="RefSeq" id="WP_185252989.1">
    <property type="nucleotide sequence ID" value="NZ_JACKXE010000001.1"/>
</dbReference>
<evidence type="ECO:0000256" key="6">
    <source>
        <dbReference type="ARBA" id="ARBA00034617"/>
    </source>
</evidence>
<evidence type="ECO:0000313" key="11">
    <source>
        <dbReference type="EMBL" id="MBB6627878.1"/>
    </source>
</evidence>
<keyword evidence="2" id="KW-0547">Nucleotide-binding</keyword>
<feature type="domain" description="Helicase ATP-binding" evidence="9">
    <location>
        <begin position="70"/>
        <end position="245"/>
    </location>
</feature>
<dbReference type="SMART" id="SM00490">
    <property type="entry name" value="HELICc"/>
    <property type="match status" value="1"/>
</dbReference>
<keyword evidence="11" id="KW-0347">Helicase</keyword>
<dbReference type="PANTHER" id="PTHR13710:SF105">
    <property type="entry name" value="ATP-DEPENDENT DNA HELICASE Q1"/>
    <property type="match status" value="1"/>
</dbReference>
<keyword evidence="11" id="KW-0378">Hydrolase</keyword>
<accession>A0A7X0RIV2</accession>
<evidence type="ECO:0000256" key="4">
    <source>
        <dbReference type="ARBA" id="ARBA00023125"/>
    </source>
</evidence>
<dbReference type="Pfam" id="PF00270">
    <property type="entry name" value="DEAD"/>
    <property type="match status" value="1"/>
</dbReference>
<keyword evidence="4" id="KW-0238">DNA-binding</keyword>
<evidence type="ECO:0000259" key="10">
    <source>
        <dbReference type="PROSITE" id="PS51194"/>
    </source>
</evidence>
<name>A0A7X0RIV2_9ACTN</name>
<dbReference type="PROSITE" id="PS51194">
    <property type="entry name" value="HELICASE_CTER"/>
    <property type="match status" value="1"/>
</dbReference>
<dbReference type="Gene3D" id="3.40.50.300">
    <property type="entry name" value="P-loop containing nucleotide triphosphate hydrolases"/>
    <property type="match status" value="2"/>
</dbReference>
<evidence type="ECO:0000256" key="5">
    <source>
        <dbReference type="ARBA" id="ARBA00023235"/>
    </source>
</evidence>
<dbReference type="InterPro" id="IPR027417">
    <property type="entry name" value="P-loop_NTPase"/>
</dbReference>
<evidence type="ECO:0000256" key="7">
    <source>
        <dbReference type="ARBA" id="ARBA00034808"/>
    </source>
</evidence>
<keyword evidence="3" id="KW-0067">ATP-binding</keyword>
<dbReference type="InterPro" id="IPR011545">
    <property type="entry name" value="DEAD/DEAH_box_helicase_dom"/>
</dbReference>
<comment type="caution">
    <text evidence="11">The sequence shown here is derived from an EMBL/GenBank/DDBJ whole genome shotgun (WGS) entry which is preliminary data.</text>
</comment>
<feature type="compositionally biased region" description="Low complexity" evidence="8">
    <location>
        <begin position="24"/>
        <end position="36"/>
    </location>
</feature>
<reference evidence="11 12" key="1">
    <citation type="submission" date="2020-08" db="EMBL/GenBank/DDBJ databases">
        <authorList>
            <person name="Seo M.-J."/>
        </authorList>
    </citation>
    <scope>NUCLEOTIDE SEQUENCE [LARGE SCALE GENOMIC DNA]</scope>
    <source>
        <strain evidence="11 12">KIGAM211</strain>
    </source>
</reference>
<dbReference type="InterPro" id="IPR014001">
    <property type="entry name" value="Helicase_ATP-bd"/>
</dbReference>
<dbReference type="GO" id="GO:0003677">
    <property type="term" value="F:DNA binding"/>
    <property type="evidence" value="ECO:0007669"/>
    <property type="project" value="UniProtKB-KW"/>
</dbReference>
<dbReference type="GO" id="GO:0005524">
    <property type="term" value="F:ATP binding"/>
    <property type="evidence" value="ECO:0007669"/>
    <property type="project" value="UniProtKB-KW"/>
</dbReference>
<keyword evidence="12" id="KW-1185">Reference proteome</keyword>
<evidence type="ECO:0000256" key="2">
    <source>
        <dbReference type="ARBA" id="ARBA00022741"/>
    </source>
</evidence>